<organism evidence="1 2">
    <name type="scientific">Nocardia xishanensis</name>
    <dbReference type="NCBI Taxonomy" id="238964"/>
    <lineage>
        <taxon>Bacteria</taxon>
        <taxon>Bacillati</taxon>
        <taxon>Actinomycetota</taxon>
        <taxon>Actinomycetes</taxon>
        <taxon>Mycobacteriales</taxon>
        <taxon>Nocardiaceae</taxon>
        <taxon>Nocardia</taxon>
    </lineage>
</organism>
<dbReference type="EMBL" id="JBIRYO010000004">
    <property type="protein sequence ID" value="MFI2473256.1"/>
    <property type="molecule type" value="Genomic_DNA"/>
</dbReference>
<dbReference type="RefSeq" id="WP_357403350.1">
    <property type="nucleotide sequence ID" value="NZ_JBEYCD010000004.1"/>
</dbReference>
<dbReference type="Proteomes" id="UP001611415">
    <property type="component" value="Unassembled WGS sequence"/>
</dbReference>
<protein>
    <submittedName>
        <fullName evidence="1">Uncharacterized protein</fullName>
    </submittedName>
</protein>
<sequence length="43" mass="4341">MVAWLVRRKLTRATSAASACGVVLAFALTADGAVAGSSPFGLF</sequence>
<comment type="caution">
    <text evidence="1">The sequence shown here is derived from an EMBL/GenBank/DDBJ whole genome shotgun (WGS) entry which is preliminary data.</text>
</comment>
<keyword evidence="2" id="KW-1185">Reference proteome</keyword>
<evidence type="ECO:0000313" key="2">
    <source>
        <dbReference type="Proteomes" id="UP001611415"/>
    </source>
</evidence>
<evidence type="ECO:0000313" key="1">
    <source>
        <dbReference type="EMBL" id="MFI2473256.1"/>
    </source>
</evidence>
<accession>A0ABW7WWM2</accession>
<name>A0ABW7WWM2_9NOCA</name>
<reference evidence="1 2" key="1">
    <citation type="submission" date="2024-10" db="EMBL/GenBank/DDBJ databases">
        <title>The Natural Products Discovery Center: Release of the First 8490 Sequenced Strains for Exploring Actinobacteria Biosynthetic Diversity.</title>
        <authorList>
            <person name="Kalkreuter E."/>
            <person name="Kautsar S.A."/>
            <person name="Yang D."/>
            <person name="Bader C.D."/>
            <person name="Teijaro C.N."/>
            <person name="Fluegel L."/>
            <person name="Davis C.M."/>
            <person name="Simpson J.R."/>
            <person name="Lauterbach L."/>
            <person name="Steele A.D."/>
            <person name="Gui C."/>
            <person name="Meng S."/>
            <person name="Li G."/>
            <person name="Viehrig K."/>
            <person name="Ye F."/>
            <person name="Su P."/>
            <person name="Kiefer A.F."/>
            <person name="Nichols A."/>
            <person name="Cepeda A.J."/>
            <person name="Yan W."/>
            <person name="Fan B."/>
            <person name="Jiang Y."/>
            <person name="Adhikari A."/>
            <person name="Zheng C.-J."/>
            <person name="Schuster L."/>
            <person name="Cowan T.M."/>
            <person name="Smanski M.J."/>
            <person name="Chevrette M.G."/>
            <person name="De Carvalho L.P.S."/>
            <person name="Shen B."/>
        </authorList>
    </citation>
    <scope>NUCLEOTIDE SEQUENCE [LARGE SCALE GENOMIC DNA]</scope>
    <source>
        <strain evidence="1 2">NPDC019275</strain>
    </source>
</reference>
<gene>
    <name evidence="1" type="ORF">ACH49W_07735</name>
</gene>
<proteinExistence type="predicted"/>